<dbReference type="EMBL" id="JXAL01000022">
    <property type="protein sequence ID" value="KIL35435.1"/>
    <property type="molecule type" value="Genomic_DNA"/>
</dbReference>
<evidence type="ECO:0000256" key="1">
    <source>
        <dbReference type="ARBA" id="ARBA00001400"/>
    </source>
</evidence>
<comment type="caution">
    <text evidence="13">The sequence shown here is derived from an EMBL/GenBank/DDBJ whole genome shotgun (WGS) entry which is preliminary data.</text>
</comment>
<dbReference type="Gene3D" id="3.40.470.10">
    <property type="entry name" value="Uracil-DNA glycosylase-like domain"/>
    <property type="match status" value="1"/>
</dbReference>
<dbReference type="HAMAP" id="MF_00148">
    <property type="entry name" value="UDG"/>
    <property type="match status" value="1"/>
</dbReference>
<dbReference type="NCBIfam" id="NF003592">
    <property type="entry name" value="PRK05254.1-5"/>
    <property type="match status" value="1"/>
</dbReference>
<evidence type="ECO:0000313" key="13">
    <source>
        <dbReference type="EMBL" id="KIL35435.1"/>
    </source>
</evidence>
<sequence length="230" mass="26217">MQIELGNDWGQILKEEMEQPYFQELVQRLDDEYEQYTIYPKKPDLFHALKLTPYKDVKVVILGQDPYHGPDQAHGLSFSVLPGITPPPSLKNIFKELEQDLGSTPPNHGCLEHWAGQGVLLLNAVLTVREGQANSHRKLGWQRFTDKIIETLNAREHPMVFILWGRNAQEKGSFIDTSRHLVIQTAHPSPLSARTGFFGSRPFSKSNQFLKKNGIEEIDWQIPSLQPAPK</sequence>
<evidence type="ECO:0000256" key="8">
    <source>
        <dbReference type="ARBA" id="ARBA00023204"/>
    </source>
</evidence>
<evidence type="ECO:0000256" key="11">
    <source>
        <dbReference type="RuleBase" id="RU003780"/>
    </source>
</evidence>
<dbReference type="NCBIfam" id="NF003588">
    <property type="entry name" value="PRK05254.1-1"/>
    <property type="match status" value="1"/>
</dbReference>
<dbReference type="PANTHER" id="PTHR11264">
    <property type="entry name" value="URACIL-DNA GLYCOSYLASE"/>
    <property type="match status" value="1"/>
</dbReference>
<evidence type="ECO:0000256" key="10">
    <source>
        <dbReference type="PROSITE-ProRule" id="PRU10072"/>
    </source>
</evidence>
<dbReference type="CDD" id="cd10027">
    <property type="entry name" value="UDG-F1-like"/>
    <property type="match status" value="1"/>
</dbReference>
<keyword evidence="9" id="KW-0963">Cytoplasm</keyword>
<reference evidence="13 14" key="1">
    <citation type="submission" date="2014-12" db="EMBL/GenBank/DDBJ databases">
        <title>Draft genome sequence of Cohnella kolymensis strain B-2846.</title>
        <authorList>
            <person name="Karlyshev A.V."/>
            <person name="Kudryashova E.B."/>
        </authorList>
    </citation>
    <scope>NUCLEOTIDE SEQUENCE [LARGE SCALE GENOMIC DNA]</scope>
    <source>
        <strain evidence="13 14">VKM B-2846</strain>
    </source>
</reference>
<feature type="active site" description="Proton acceptor" evidence="9 10">
    <location>
        <position position="65"/>
    </location>
</feature>
<dbReference type="RefSeq" id="WP_041064435.1">
    <property type="nucleotide sequence ID" value="NZ_JXAL01000022.1"/>
</dbReference>
<evidence type="ECO:0000256" key="6">
    <source>
        <dbReference type="ARBA" id="ARBA00022763"/>
    </source>
</evidence>
<comment type="similarity">
    <text evidence="3 9 11">Belongs to the uracil-DNA glycosylase (UDG) superfamily. UNG family.</text>
</comment>
<dbReference type="InterPro" id="IPR036895">
    <property type="entry name" value="Uracil-DNA_glycosylase-like_sf"/>
</dbReference>
<dbReference type="NCBIfam" id="NF003589">
    <property type="entry name" value="PRK05254.1-2"/>
    <property type="match status" value="1"/>
</dbReference>
<comment type="catalytic activity">
    <reaction evidence="1 9 11">
        <text>Hydrolyzes single-stranded DNA or mismatched double-stranded DNA and polynucleotides, releasing free uracil.</text>
        <dbReference type="EC" id="3.2.2.27"/>
    </reaction>
</comment>
<evidence type="ECO:0000256" key="9">
    <source>
        <dbReference type="HAMAP-Rule" id="MF_00148"/>
    </source>
</evidence>
<dbReference type="PANTHER" id="PTHR11264:SF0">
    <property type="entry name" value="URACIL-DNA GLYCOSYLASE"/>
    <property type="match status" value="1"/>
</dbReference>
<keyword evidence="7 9" id="KW-0378">Hydrolase</keyword>
<comment type="subcellular location">
    <subcellularLocation>
        <location evidence="9">Cytoplasm</location>
    </subcellularLocation>
</comment>
<dbReference type="Pfam" id="PF03167">
    <property type="entry name" value="UDG"/>
    <property type="match status" value="1"/>
</dbReference>
<comment type="function">
    <text evidence="2 9 11">Excises uracil residues from the DNA which can arise as a result of misincorporation of dUMP residues by DNA polymerase or due to deamination of cytosine.</text>
</comment>
<dbReference type="InterPro" id="IPR005122">
    <property type="entry name" value="Uracil-DNA_glycosylase-like"/>
</dbReference>
<keyword evidence="8 9" id="KW-0234">DNA repair</keyword>
<evidence type="ECO:0000256" key="5">
    <source>
        <dbReference type="ARBA" id="ARBA00018429"/>
    </source>
</evidence>
<organism evidence="13 14">
    <name type="scientific">Cohnella kolymensis</name>
    <dbReference type="NCBI Taxonomy" id="1590652"/>
    <lineage>
        <taxon>Bacteria</taxon>
        <taxon>Bacillati</taxon>
        <taxon>Bacillota</taxon>
        <taxon>Bacilli</taxon>
        <taxon>Bacillales</taxon>
        <taxon>Paenibacillaceae</taxon>
        <taxon>Cohnella</taxon>
    </lineage>
</organism>
<protein>
    <recommendedName>
        <fullName evidence="5 9">Uracil-DNA glycosylase</fullName>
        <shortName evidence="9">UDG</shortName>
        <ecNumber evidence="4 9">3.2.2.27</ecNumber>
    </recommendedName>
</protein>
<dbReference type="InterPro" id="IPR002043">
    <property type="entry name" value="UDG_fam1"/>
</dbReference>
<feature type="domain" description="Uracil-DNA glycosylase-like" evidence="12">
    <location>
        <begin position="50"/>
        <end position="210"/>
    </location>
</feature>
<dbReference type="SMART" id="SM00986">
    <property type="entry name" value="UDG"/>
    <property type="match status" value="1"/>
</dbReference>
<keyword evidence="14" id="KW-1185">Reference proteome</keyword>
<evidence type="ECO:0000256" key="2">
    <source>
        <dbReference type="ARBA" id="ARBA00002631"/>
    </source>
</evidence>
<dbReference type="SUPFAM" id="SSF52141">
    <property type="entry name" value="Uracil-DNA glycosylase-like"/>
    <property type="match status" value="1"/>
</dbReference>
<name>A0ABR5A350_9BACL</name>
<gene>
    <name evidence="9" type="primary">ung</name>
    <name evidence="13" type="ORF">SD71_14180</name>
</gene>
<evidence type="ECO:0000256" key="7">
    <source>
        <dbReference type="ARBA" id="ARBA00022801"/>
    </source>
</evidence>
<evidence type="ECO:0000256" key="4">
    <source>
        <dbReference type="ARBA" id="ARBA00012030"/>
    </source>
</evidence>
<accession>A0ABR5A350</accession>
<dbReference type="PROSITE" id="PS00130">
    <property type="entry name" value="U_DNA_GLYCOSYLASE"/>
    <property type="match status" value="1"/>
</dbReference>
<evidence type="ECO:0000313" key="14">
    <source>
        <dbReference type="Proteomes" id="UP000054526"/>
    </source>
</evidence>
<dbReference type="Proteomes" id="UP000054526">
    <property type="component" value="Unassembled WGS sequence"/>
</dbReference>
<dbReference type="NCBIfam" id="NF003591">
    <property type="entry name" value="PRK05254.1-4"/>
    <property type="match status" value="1"/>
</dbReference>
<proteinExistence type="inferred from homology"/>
<evidence type="ECO:0000256" key="3">
    <source>
        <dbReference type="ARBA" id="ARBA00008184"/>
    </source>
</evidence>
<evidence type="ECO:0000259" key="12">
    <source>
        <dbReference type="SMART" id="SM00986"/>
    </source>
</evidence>
<dbReference type="NCBIfam" id="TIGR00628">
    <property type="entry name" value="ung"/>
    <property type="match status" value="1"/>
</dbReference>
<keyword evidence="6 9" id="KW-0227">DNA damage</keyword>
<dbReference type="EC" id="3.2.2.27" evidence="4 9"/>
<dbReference type="SMART" id="SM00987">
    <property type="entry name" value="UreE_C"/>
    <property type="match status" value="1"/>
</dbReference>
<dbReference type="InterPro" id="IPR018085">
    <property type="entry name" value="Ura-DNA_Glyclase_AS"/>
</dbReference>